<comment type="similarity">
    <text evidence="2 15">Belongs to the precorrin methyltransferase family.</text>
</comment>
<proteinExistence type="inferred from homology"/>
<dbReference type="InterPro" id="IPR003043">
    <property type="entry name" value="Uropor_MeTrfase_CS"/>
</dbReference>
<keyword evidence="9 18" id="KW-0456">Lyase</keyword>
<dbReference type="InterPro" id="IPR035996">
    <property type="entry name" value="4pyrrol_Methylase_sf"/>
</dbReference>
<dbReference type="NCBIfam" id="NF007922">
    <property type="entry name" value="PRK10637.1"/>
    <property type="match status" value="1"/>
</dbReference>
<dbReference type="FunFam" id="3.40.1010.10:FF:000001">
    <property type="entry name" value="Siroheme synthase"/>
    <property type="match status" value="1"/>
</dbReference>
<evidence type="ECO:0000256" key="2">
    <source>
        <dbReference type="ARBA" id="ARBA00005879"/>
    </source>
</evidence>
<feature type="domain" description="Sirohaem synthase dimerisation" evidence="17">
    <location>
        <begin position="157"/>
        <end position="206"/>
    </location>
</feature>
<evidence type="ECO:0000256" key="13">
    <source>
        <dbReference type="ARBA" id="ARBA00047561"/>
    </source>
</evidence>
<dbReference type="Gene3D" id="1.10.8.210">
    <property type="entry name" value="Sirohaem synthase, dimerisation domain"/>
    <property type="match status" value="1"/>
</dbReference>
<dbReference type="UniPathway" id="UPA00262">
    <property type="reaction ID" value="UER00211"/>
</dbReference>
<dbReference type="Gene3D" id="3.40.1010.10">
    <property type="entry name" value="Cobalt-precorrin-4 Transmethylase, Domain 1"/>
    <property type="match status" value="1"/>
</dbReference>
<dbReference type="NCBIfam" id="TIGR01469">
    <property type="entry name" value="cobA_cysG_Cterm"/>
    <property type="match status" value="1"/>
</dbReference>
<sequence>MADRRKLGVFPAFHVVDGRRVAVVGGGVEAAAKLRLVAETKATLVLYAPAIEAATAADAIAAGAEIVPRLPETGDLEGAALVFAATGEESEDRIVRDRAKAAGVPVNVVDRPELCDFYTPALVNRAPLAVAIGSEGAAPVLARHVRARIEAMLAPAFGDLAFLADRLRARVARAIPPGEGRRRFWARFFSGPIAQRALSGDLAGAEGDAVAVLERPEAAGGHVALVGAGPGAEDLLTLRAQRLLQEADVIVYDKLVPETIVAMGRRDALRLYVGKAKGAHAASQDEINAILVREAKDGRRVVRLKSGDPLIFGRAGEEIAALREAGISFEIVPGVTAAIAAAAETEIPLTLRGAASSLVFATGHDLRGDTLPDWAGLALSGATVAVYMGRSVAAKVAAKLIENGLAPSTPVAMVENASRPDRRSHAGRLDGLAALADLSGSAAPVVFIIGAVVAEGAVAVPPLARAALAA</sequence>
<dbReference type="InterPro" id="IPR006367">
    <property type="entry name" value="Sirohaem_synthase_N"/>
</dbReference>
<keyword evidence="6" id="KW-0949">S-adenosyl-L-methionine</keyword>
<evidence type="ECO:0000256" key="9">
    <source>
        <dbReference type="ARBA" id="ARBA00023239"/>
    </source>
</evidence>
<dbReference type="Pfam" id="PF00590">
    <property type="entry name" value="TP_methylase"/>
    <property type="match status" value="1"/>
</dbReference>
<dbReference type="Gene3D" id="3.30.160.110">
    <property type="entry name" value="Siroheme synthase, domain 2"/>
    <property type="match status" value="1"/>
</dbReference>
<dbReference type="InterPro" id="IPR050161">
    <property type="entry name" value="Siro_Cobalamin_biosynth"/>
</dbReference>
<comment type="pathway">
    <text evidence="1">Porphyrin-containing compound metabolism; siroheme biosynthesis; sirohydrochlorin from precorrin-2: step 1/1.</text>
</comment>
<dbReference type="CDD" id="cd11642">
    <property type="entry name" value="SUMT"/>
    <property type="match status" value="1"/>
</dbReference>
<feature type="active site" description="Proton acceptor" evidence="14">
    <location>
        <position position="253"/>
    </location>
</feature>
<keyword evidence="4 15" id="KW-0489">Methyltransferase</keyword>
<keyword evidence="11" id="KW-0511">Multifunctional enzyme</keyword>
<feature type="active site" description="Proton donor" evidence="14">
    <location>
        <position position="275"/>
    </location>
</feature>
<dbReference type="Pfam" id="PF10414">
    <property type="entry name" value="CysG_dimeriser"/>
    <property type="match status" value="1"/>
</dbReference>
<dbReference type="EC" id="2.1.1.107" evidence="18"/>
<dbReference type="AlphaFoldDB" id="A0A7W9CV94"/>
<dbReference type="GO" id="GO:0043115">
    <property type="term" value="F:precorrin-2 dehydrogenase activity"/>
    <property type="evidence" value="ECO:0007669"/>
    <property type="project" value="UniProtKB-EC"/>
</dbReference>
<keyword evidence="7 18" id="KW-0560">Oxidoreductase</keyword>
<dbReference type="InterPro" id="IPR006366">
    <property type="entry name" value="CobA/CysG_C"/>
</dbReference>
<dbReference type="SUPFAM" id="SSF51735">
    <property type="entry name" value="NAD(P)-binding Rossmann-fold domains"/>
    <property type="match status" value="1"/>
</dbReference>
<keyword evidence="10" id="KW-0627">Porphyrin biosynthesis</keyword>
<evidence type="ECO:0000256" key="11">
    <source>
        <dbReference type="ARBA" id="ARBA00023268"/>
    </source>
</evidence>
<evidence type="ECO:0000256" key="4">
    <source>
        <dbReference type="ARBA" id="ARBA00022603"/>
    </source>
</evidence>
<keyword evidence="5 15" id="KW-0808">Transferase</keyword>
<dbReference type="InterPro" id="IPR012409">
    <property type="entry name" value="Sirohaem_synth"/>
</dbReference>
<dbReference type="PROSITE" id="PS00840">
    <property type="entry name" value="SUMT_2"/>
    <property type="match status" value="1"/>
</dbReference>
<dbReference type="InterPro" id="IPR037115">
    <property type="entry name" value="Sirohaem_synt_dimer_dom_sf"/>
</dbReference>
<keyword evidence="8" id="KW-0520">NAD</keyword>
<dbReference type="PANTHER" id="PTHR45790:SF3">
    <property type="entry name" value="S-ADENOSYL-L-METHIONINE-DEPENDENT UROPORPHYRINOGEN III METHYLTRANSFERASE, CHLOROPLASTIC"/>
    <property type="match status" value="1"/>
</dbReference>
<dbReference type="RefSeq" id="WP_183853908.1">
    <property type="nucleotide sequence ID" value="NZ_JACHOO010000002.1"/>
</dbReference>
<evidence type="ECO:0000259" key="17">
    <source>
        <dbReference type="Pfam" id="PF10414"/>
    </source>
</evidence>
<comment type="catalytic activity">
    <reaction evidence="13">
        <text>precorrin-2 + NAD(+) = sirohydrochlorin + NADH + 2 H(+)</text>
        <dbReference type="Rhea" id="RHEA:15613"/>
        <dbReference type="ChEBI" id="CHEBI:15378"/>
        <dbReference type="ChEBI" id="CHEBI:57540"/>
        <dbReference type="ChEBI" id="CHEBI:57945"/>
        <dbReference type="ChEBI" id="CHEBI:58351"/>
        <dbReference type="ChEBI" id="CHEBI:58827"/>
        <dbReference type="EC" id="1.3.1.76"/>
    </reaction>
</comment>
<evidence type="ECO:0000256" key="1">
    <source>
        <dbReference type="ARBA" id="ARBA00005010"/>
    </source>
</evidence>
<dbReference type="InterPro" id="IPR036291">
    <property type="entry name" value="NAD(P)-bd_dom_sf"/>
</dbReference>
<evidence type="ECO:0000256" key="5">
    <source>
        <dbReference type="ARBA" id="ARBA00022679"/>
    </source>
</evidence>
<evidence type="ECO:0000256" key="6">
    <source>
        <dbReference type="ARBA" id="ARBA00022691"/>
    </source>
</evidence>
<evidence type="ECO:0000256" key="7">
    <source>
        <dbReference type="ARBA" id="ARBA00023002"/>
    </source>
</evidence>
<dbReference type="PROSITE" id="PS00839">
    <property type="entry name" value="SUMT_1"/>
    <property type="match status" value="1"/>
</dbReference>
<accession>A0A7W9CV94</accession>
<evidence type="ECO:0000313" key="19">
    <source>
        <dbReference type="Proteomes" id="UP000523821"/>
    </source>
</evidence>
<keyword evidence="3" id="KW-0169">Cobalamin biosynthesis</keyword>
<evidence type="ECO:0000256" key="14">
    <source>
        <dbReference type="PIRSR" id="PIRSR036426-1"/>
    </source>
</evidence>
<evidence type="ECO:0000259" key="16">
    <source>
        <dbReference type="Pfam" id="PF00590"/>
    </source>
</evidence>
<dbReference type="PANTHER" id="PTHR45790">
    <property type="entry name" value="SIROHEME SYNTHASE-RELATED"/>
    <property type="match status" value="1"/>
</dbReference>
<organism evidence="18 19">
    <name type="scientific">Prosthecomicrobium pneumaticum</name>
    <dbReference type="NCBI Taxonomy" id="81895"/>
    <lineage>
        <taxon>Bacteria</taxon>
        <taxon>Pseudomonadati</taxon>
        <taxon>Pseudomonadota</taxon>
        <taxon>Alphaproteobacteria</taxon>
        <taxon>Hyphomicrobiales</taxon>
        <taxon>Kaistiaceae</taxon>
        <taxon>Prosthecomicrobium</taxon>
    </lineage>
</organism>
<dbReference type="Pfam" id="PF13241">
    <property type="entry name" value="NAD_binding_7"/>
    <property type="match status" value="1"/>
</dbReference>
<dbReference type="Proteomes" id="UP000523821">
    <property type="component" value="Unassembled WGS sequence"/>
</dbReference>
<name>A0A7W9CV94_9HYPH</name>
<dbReference type="SUPFAM" id="SSF75615">
    <property type="entry name" value="Siroheme synthase middle domains-like"/>
    <property type="match status" value="1"/>
</dbReference>
<evidence type="ECO:0000256" key="10">
    <source>
        <dbReference type="ARBA" id="ARBA00023244"/>
    </source>
</evidence>
<dbReference type="InterPro" id="IPR014777">
    <property type="entry name" value="4pyrrole_Mease_sub1"/>
</dbReference>
<evidence type="ECO:0000256" key="15">
    <source>
        <dbReference type="RuleBase" id="RU003960"/>
    </source>
</evidence>
<comment type="caution">
    <text evidence="18">The sequence shown here is derived from an EMBL/GenBank/DDBJ whole genome shotgun (WGS) entry which is preliminary data.</text>
</comment>
<dbReference type="InterPro" id="IPR019478">
    <property type="entry name" value="Sirohaem_synthase_dimer_dom"/>
</dbReference>
<evidence type="ECO:0000256" key="3">
    <source>
        <dbReference type="ARBA" id="ARBA00022573"/>
    </source>
</evidence>
<dbReference type="Gene3D" id="3.30.950.10">
    <property type="entry name" value="Methyltransferase, Cobalt-precorrin-4 Transmethylase, Domain 2"/>
    <property type="match status" value="1"/>
</dbReference>
<feature type="domain" description="Tetrapyrrole methylase" evidence="16">
    <location>
        <begin position="223"/>
        <end position="432"/>
    </location>
</feature>
<dbReference type="EC" id="1.3.1.76" evidence="18"/>
<gene>
    <name evidence="18" type="ORF">GGQ63_001396</name>
</gene>
<dbReference type="EC" id="4.99.1.4" evidence="18"/>
<dbReference type="EMBL" id="JACHOO010000002">
    <property type="protein sequence ID" value="MBB5752344.1"/>
    <property type="molecule type" value="Genomic_DNA"/>
</dbReference>
<dbReference type="GO" id="GO:0051266">
    <property type="term" value="F:sirohydrochlorin ferrochelatase activity"/>
    <property type="evidence" value="ECO:0007669"/>
    <property type="project" value="UniProtKB-EC"/>
</dbReference>
<dbReference type="Gene3D" id="3.40.50.720">
    <property type="entry name" value="NAD(P)-binding Rossmann-like Domain"/>
    <property type="match status" value="1"/>
</dbReference>
<dbReference type="NCBIfam" id="NF004790">
    <property type="entry name" value="PRK06136.1"/>
    <property type="match status" value="1"/>
</dbReference>
<evidence type="ECO:0000313" key="18">
    <source>
        <dbReference type="EMBL" id="MBB5752344.1"/>
    </source>
</evidence>
<dbReference type="PIRSF" id="PIRSF036426">
    <property type="entry name" value="Sirohaem_synth"/>
    <property type="match status" value="1"/>
</dbReference>
<dbReference type="GO" id="GO:0032259">
    <property type="term" value="P:methylation"/>
    <property type="evidence" value="ECO:0007669"/>
    <property type="project" value="UniProtKB-KW"/>
</dbReference>
<dbReference type="NCBIfam" id="TIGR01470">
    <property type="entry name" value="cysG_Nterm"/>
    <property type="match status" value="1"/>
</dbReference>
<dbReference type="GO" id="GO:0019354">
    <property type="term" value="P:siroheme biosynthetic process"/>
    <property type="evidence" value="ECO:0007669"/>
    <property type="project" value="UniProtKB-UniPathway"/>
</dbReference>
<dbReference type="InterPro" id="IPR000878">
    <property type="entry name" value="4pyrrol_Mease"/>
</dbReference>
<dbReference type="InterPro" id="IPR014776">
    <property type="entry name" value="4pyrrole_Mease_sub2"/>
</dbReference>
<comment type="pathway">
    <text evidence="12">Porphyrin-containing compound metabolism; siroheme biosynthesis; precorrin-2 from uroporphyrinogen III: step 1/1.</text>
</comment>
<dbReference type="GO" id="GO:0004851">
    <property type="term" value="F:uroporphyrin-III C-methyltransferase activity"/>
    <property type="evidence" value="ECO:0007669"/>
    <property type="project" value="UniProtKB-EC"/>
</dbReference>
<evidence type="ECO:0000256" key="8">
    <source>
        <dbReference type="ARBA" id="ARBA00023027"/>
    </source>
</evidence>
<dbReference type="GO" id="GO:0051287">
    <property type="term" value="F:NAD binding"/>
    <property type="evidence" value="ECO:0007669"/>
    <property type="project" value="InterPro"/>
</dbReference>
<dbReference type="GO" id="GO:0009236">
    <property type="term" value="P:cobalamin biosynthetic process"/>
    <property type="evidence" value="ECO:0007669"/>
    <property type="project" value="UniProtKB-KW"/>
</dbReference>
<protein>
    <submittedName>
        <fullName evidence="18">Uroporphyrin-III C-methyltransferase/precorrin-2 dehydrogenase/sirohydrochlorin ferrochelatase</fullName>
        <ecNumber evidence="18">1.3.1.76</ecNumber>
        <ecNumber evidence="18">2.1.1.107</ecNumber>
        <ecNumber evidence="18">4.99.1.4</ecNumber>
    </submittedName>
</protein>
<reference evidence="18 19" key="1">
    <citation type="submission" date="2020-08" db="EMBL/GenBank/DDBJ databases">
        <title>Genomic Encyclopedia of Type Strains, Phase IV (KMG-IV): sequencing the most valuable type-strain genomes for metagenomic binning, comparative biology and taxonomic classification.</title>
        <authorList>
            <person name="Goeker M."/>
        </authorList>
    </citation>
    <scope>NUCLEOTIDE SEQUENCE [LARGE SCALE GENOMIC DNA]</scope>
    <source>
        <strain evidence="18 19">DSM 16268</strain>
    </source>
</reference>
<dbReference type="SUPFAM" id="SSF53790">
    <property type="entry name" value="Tetrapyrrole methylase"/>
    <property type="match status" value="1"/>
</dbReference>
<keyword evidence="19" id="KW-1185">Reference proteome</keyword>
<evidence type="ECO:0000256" key="12">
    <source>
        <dbReference type="ARBA" id="ARBA00025705"/>
    </source>
</evidence>